<evidence type="ECO:0000256" key="5">
    <source>
        <dbReference type="ARBA" id="ARBA00023242"/>
    </source>
</evidence>
<dbReference type="InterPro" id="IPR044808">
    <property type="entry name" value="ERF_plant"/>
</dbReference>
<evidence type="ECO:0000313" key="9">
    <source>
        <dbReference type="EMBL" id="WJZ92018.1"/>
    </source>
</evidence>
<dbReference type="Pfam" id="PF00847">
    <property type="entry name" value="AP2"/>
    <property type="match status" value="1"/>
</dbReference>
<evidence type="ECO:0000256" key="7">
    <source>
        <dbReference type="SAM" id="MobiDB-lite"/>
    </source>
</evidence>
<dbReference type="InterPro" id="IPR001471">
    <property type="entry name" value="AP2/ERF_dom"/>
</dbReference>
<keyword evidence="3" id="KW-0238">DNA-binding</keyword>
<name>A0ABY9CB88_VITVI</name>
<evidence type="ECO:0000256" key="1">
    <source>
        <dbReference type="ARBA" id="ARBA00004123"/>
    </source>
</evidence>
<evidence type="ECO:0000256" key="6">
    <source>
        <dbReference type="ARBA" id="ARBA00024343"/>
    </source>
</evidence>
<dbReference type="PANTHER" id="PTHR31190">
    <property type="entry name" value="DNA-BINDING DOMAIN"/>
    <property type="match status" value="1"/>
</dbReference>
<evidence type="ECO:0000256" key="2">
    <source>
        <dbReference type="ARBA" id="ARBA00023015"/>
    </source>
</evidence>
<evidence type="ECO:0000256" key="3">
    <source>
        <dbReference type="ARBA" id="ARBA00023125"/>
    </source>
</evidence>
<comment type="similarity">
    <text evidence="6">Belongs to the AP2/ERF transcription factor family. ERF subfamily.</text>
</comment>
<dbReference type="PROSITE" id="PS51032">
    <property type="entry name" value="AP2_ERF"/>
    <property type="match status" value="1"/>
</dbReference>
<evidence type="ECO:0000313" key="10">
    <source>
        <dbReference type="Proteomes" id="UP001227230"/>
    </source>
</evidence>
<dbReference type="InterPro" id="IPR016177">
    <property type="entry name" value="DNA-bd_dom_sf"/>
</dbReference>
<sequence>MSDCGDRIQRVKVNKEEEFSIMVSTLCNVIAGATEPRENATSSSTFTTTQQTDQVLLYLPAPEKCPHCDYEGCLGCNLFVPSGEAEERTRKGKFRGVRQRPWGKWAAEIRDPRRAVRLWLGTFDTGEAAARAYDRKAIELRGIRAKLNFPLSDYKNEQKSITINEEDEPSASDNTKKERLKGVAVETGVKELGELTEEDPSLHP</sequence>
<keyword evidence="10" id="KW-1185">Reference proteome</keyword>
<evidence type="ECO:0000256" key="4">
    <source>
        <dbReference type="ARBA" id="ARBA00023163"/>
    </source>
</evidence>
<dbReference type="Proteomes" id="UP001227230">
    <property type="component" value="Chromosome 7"/>
</dbReference>
<dbReference type="SUPFAM" id="SSF54171">
    <property type="entry name" value="DNA-binding domain"/>
    <property type="match status" value="1"/>
</dbReference>
<dbReference type="Gene3D" id="3.30.730.10">
    <property type="entry name" value="AP2/ERF domain"/>
    <property type="match status" value="1"/>
</dbReference>
<keyword evidence="4" id="KW-0804">Transcription</keyword>
<keyword evidence="2" id="KW-0805">Transcription regulation</keyword>
<comment type="subcellular location">
    <subcellularLocation>
        <location evidence="1">Nucleus</location>
    </subcellularLocation>
</comment>
<evidence type="ECO:0000259" key="8">
    <source>
        <dbReference type="PROSITE" id="PS51032"/>
    </source>
</evidence>
<dbReference type="PRINTS" id="PR00367">
    <property type="entry name" value="ETHRSPELEMNT"/>
</dbReference>
<protein>
    <recommendedName>
        <fullName evidence="8">AP2/ERF domain-containing protein</fullName>
    </recommendedName>
</protein>
<feature type="domain" description="AP2/ERF" evidence="8">
    <location>
        <begin position="93"/>
        <end position="150"/>
    </location>
</feature>
<keyword evidence="5" id="KW-0539">Nucleus</keyword>
<gene>
    <name evidence="9" type="ORF">VitviT2T_011047</name>
</gene>
<organism evidence="9 10">
    <name type="scientific">Vitis vinifera</name>
    <name type="common">Grape</name>
    <dbReference type="NCBI Taxonomy" id="29760"/>
    <lineage>
        <taxon>Eukaryota</taxon>
        <taxon>Viridiplantae</taxon>
        <taxon>Streptophyta</taxon>
        <taxon>Embryophyta</taxon>
        <taxon>Tracheophyta</taxon>
        <taxon>Spermatophyta</taxon>
        <taxon>Magnoliopsida</taxon>
        <taxon>eudicotyledons</taxon>
        <taxon>Gunneridae</taxon>
        <taxon>Pentapetalae</taxon>
        <taxon>rosids</taxon>
        <taxon>Vitales</taxon>
        <taxon>Vitaceae</taxon>
        <taxon>Viteae</taxon>
        <taxon>Vitis</taxon>
    </lineage>
</organism>
<proteinExistence type="inferred from homology"/>
<dbReference type="CDD" id="cd00018">
    <property type="entry name" value="AP2"/>
    <property type="match status" value="1"/>
</dbReference>
<accession>A0ABY9CB88</accession>
<dbReference type="SMART" id="SM00380">
    <property type="entry name" value="AP2"/>
    <property type="match status" value="1"/>
</dbReference>
<dbReference type="InterPro" id="IPR036955">
    <property type="entry name" value="AP2/ERF_dom_sf"/>
</dbReference>
<dbReference type="EMBL" id="CP126654">
    <property type="protein sequence ID" value="WJZ92018.1"/>
    <property type="molecule type" value="Genomic_DNA"/>
</dbReference>
<feature type="region of interest" description="Disordered" evidence="7">
    <location>
        <begin position="160"/>
        <end position="183"/>
    </location>
</feature>
<reference evidence="9 10" key="1">
    <citation type="journal article" date="2023" name="Hortic Res">
        <title>The complete reference genome for grapevine (Vitis vinifera L.) genetics and breeding.</title>
        <authorList>
            <person name="Shi X."/>
            <person name="Cao S."/>
            <person name="Wang X."/>
            <person name="Huang S."/>
            <person name="Wang Y."/>
            <person name="Liu Z."/>
            <person name="Liu W."/>
            <person name="Leng X."/>
            <person name="Peng Y."/>
            <person name="Wang N."/>
            <person name="Wang Y."/>
            <person name="Ma Z."/>
            <person name="Xu X."/>
            <person name="Zhang F."/>
            <person name="Xue H."/>
            <person name="Zhong H."/>
            <person name="Wang Y."/>
            <person name="Zhang K."/>
            <person name="Velt A."/>
            <person name="Avia K."/>
            <person name="Holtgrawe D."/>
            <person name="Grimplet J."/>
            <person name="Matus J.T."/>
            <person name="Ware D."/>
            <person name="Wu X."/>
            <person name="Wang H."/>
            <person name="Liu C."/>
            <person name="Fang Y."/>
            <person name="Rustenholz C."/>
            <person name="Cheng Z."/>
            <person name="Xiao H."/>
            <person name="Zhou Y."/>
        </authorList>
    </citation>
    <scope>NUCLEOTIDE SEQUENCE [LARGE SCALE GENOMIC DNA]</scope>
    <source>
        <strain evidence="10">cv. Pinot noir / PN40024</strain>
        <tissue evidence="9">Leaf</tissue>
    </source>
</reference>